<sequence length="259" mass="28615">MICPNCGFENEKDSRFCGNCGARLPEKKSKTPLIIALVIVFVILAAAVIGYFAYDFLSDDKEEVRQEEQQPDTGEAEEEAAGEIEGEVQDEESREEGWQITNVAAPASTGSARELSVAQAMATSVIDQQGYDNSADMVLDGKDETSWQEGVSGDGIGEGISLYFDQEYEVKYIALKLGNWRSDDYYAQNNRPETLKITMGGQSAELSFADLKQEQWIAVDGDCNTSEIKFEIVSVYHGSNPDWDDTCIAEISVYGEEEM</sequence>
<reference evidence="5" key="1">
    <citation type="submission" date="2020-08" db="EMBL/GenBank/DDBJ databases">
        <authorList>
            <person name="Cejkova D."/>
            <person name="Kubasova T."/>
            <person name="Jahodarova E."/>
            <person name="Rychlik I."/>
        </authorList>
    </citation>
    <scope>NUCLEOTIDE SEQUENCE</scope>
    <source>
        <strain evidence="5">An420c</strain>
    </source>
</reference>
<feature type="transmembrane region" description="Helical" evidence="2">
    <location>
        <begin position="33"/>
        <end position="54"/>
    </location>
</feature>
<keyword evidence="6" id="KW-1185">Reference proteome</keyword>
<proteinExistence type="predicted"/>
<feature type="domain" description="NAD glycohydrolase translocation F5/8 type C" evidence="4">
    <location>
        <begin position="118"/>
        <end position="253"/>
    </location>
</feature>
<organism evidence="5 6">
    <name type="scientific">Mordavella massiliensis</name>
    <dbReference type="NCBI Taxonomy" id="1871024"/>
    <lineage>
        <taxon>Bacteria</taxon>
        <taxon>Bacillati</taxon>
        <taxon>Bacillota</taxon>
        <taxon>Clostridia</taxon>
        <taxon>Eubacteriales</taxon>
        <taxon>Clostridiaceae</taxon>
        <taxon>Mordavella</taxon>
    </lineage>
</organism>
<evidence type="ECO:0000259" key="3">
    <source>
        <dbReference type="Pfam" id="PF13240"/>
    </source>
</evidence>
<keyword evidence="2" id="KW-0812">Transmembrane</keyword>
<feature type="region of interest" description="Disordered" evidence="1">
    <location>
        <begin position="63"/>
        <end position="96"/>
    </location>
</feature>
<dbReference type="InterPro" id="IPR057561">
    <property type="entry name" value="NADase_transloc"/>
</dbReference>
<evidence type="ECO:0000259" key="4">
    <source>
        <dbReference type="Pfam" id="PF25302"/>
    </source>
</evidence>
<evidence type="ECO:0000256" key="2">
    <source>
        <dbReference type="SAM" id="Phobius"/>
    </source>
</evidence>
<feature type="compositionally biased region" description="Acidic residues" evidence="1">
    <location>
        <begin position="74"/>
        <end position="94"/>
    </location>
</feature>
<comment type="caution">
    <text evidence="5">The sequence shown here is derived from an EMBL/GenBank/DDBJ whole genome shotgun (WGS) entry which is preliminary data.</text>
</comment>
<evidence type="ECO:0000313" key="6">
    <source>
        <dbReference type="Proteomes" id="UP000713880"/>
    </source>
</evidence>
<protein>
    <submittedName>
        <fullName evidence="5">Zinc-ribbon domain-containing protein</fullName>
    </submittedName>
</protein>
<dbReference type="InterPro" id="IPR008979">
    <property type="entry name" value="Galactose-bd-like_sf"/>
</dbReference>
<dbReference type="EMBL" id="JACJLV010000012">
    <property type="protein sequence ID" value="MBM6826544.1"/>
    <property type="molecule type" value="Genomic_DNA"/>
</dbReference>
<dbReference type="RefSeq" id="WP_204908588.1">
    <property type="nucleotide sequence ID" value="NZ_JACJLV010000012.1"/>
</dbReference>
<dbReference type="SUPFAM" id="SSF49785">
    <property type="entry name" value="Galactose-binding domain-like"/>
    <property type="match status" value="1"/>
</dbReference>
<feature type="domain" description="Zinc-ribbon" evidence="3">
    <location>
        <begin position="3"/>
        <end position="24"/>
    </location>
</feature>
<keyword evidence="2" id="KW-1133">Transmembrane helix</keyword>
<dbReference type="Pfam" id="PF25302">
    <property type="entry name" value="NADase_transloc"/>
    <property type="match status" value="1"/>
</dbReference>
<dbReference type="Pfam" id="PF13240">
    <property type="entry name" value="Zn_Ribbon_1"/>
    <property type="match status" value="1"/>
</dbReference>
<dbReference type="Gene3D" id="2.60.120.260">
    <property type="entry name" value="Galactose-binding domain-like"/>
    <property type="match status" value="1"/>
</dbReference>
<name>A0A938X2Z4_9CLOT</name>
<reference evidence="5" key="2">
    <citation type="journal article" date="2021" name="Sci. Rep.">
        <title>The distribution of antibiotic resistance genes in chicken gut microbiota commensals.</title>
        <authorList>
            <person name="Juricova H."/>
            <person name="Matiasovicova J."/>
            <person name="Kubasova T."/>
            <person name="Cejkova D."/>
            <person name="Rychlik I."/>
        </authorList>
    </citation>
    <scope>NUCLEOTIDE SEQUENCE</scope>
    <source>
        <strain evidence="5">An420c</strain>
    </source>
</reference>
<accession>A0A938X2Z4</accession>
<dbReference type="AlphaFoldDB" id="A0A938X2Z4"/>
<keyword evidence="2" id="KW-0472">Membrane</keyword>
<dbReference type="InterPro" id="IPR026870">
    <property type="entry name" value="Zinc_ribbon_dom"/>
</dbReference>
<gene>
    <name evidence="5" type="ORF">H6A13_05425</name>
</gene>
<dbReference type="NCBIfam" id="NF047619">
    <property type="entry name" value="NADase_discoid"/>
    <property type="match status" value="1"/>
</dbReference>
<evidence type="ECO:0000313" key="5">
    <source>
        <dbReference type="EMBL" id="MBM6826544.1"/>
    </source>
</evidence>
<evidence type="ECO:0000256" key="1">
    <source>
        <dbReference type="SAM" id="MobiDB-lite"/>
    </source>
</evidence>
<dbReference type="Proteomes" id="UP000713880">
    <property type="component" value="Unassembled WGS sequence"/>
</dbReference>